<evidence type="ECO:0000313" key="4">
    <source>
        <dbReference type="EMBL" id="ABI77091.1"/>
    </source>
</evidence>
<dbReference type="Proteomes" id="UP000001959">
    <property type="component" value="Chromosome"/>
</dbReference>
<dbReference type="AlphaFoldDB" id="Q0BX57"/>
<evidence type="ECO:0000259" key="3">
    <source>
        <dbReference type="PROSITE" id="PS51186"/>
    </source>
</evidence>
<evidence type="ECO:0000256" key="1">
    <source>
        <dbReference type="ARBA" id="ARBA00022679"/>
    </source>
</evidence>
<dbReference type="STRING" id="228405.HNE_3263"/>
<keyword evidence="5" id="KW-1185">Reference proteome</keyword>
<dbReference type="HOGENOM" id="CLU_1473289_0_0_5"/>
<dbReference type="PANTHER" id="PTHR43877">
    <property type="entry name" value="AMINOALKYLPHOSPHONATE N-ACETYLTRANSFERASE-RELATED-RELATED"/>
    <property type="match status" value="1"/>
</dbReference>
<dbReference type="Pfam" id="PF00583">
    <property type="entry name" value="Acetyltransf_1"/>
    <property type="match status" value="1"/>
</dbReference>
<dbReference type="PROSITE" id="PS51186">
    <property type="entry name" value="GNAT"/>
    <property type="match status" value="1"/>
</dbReference>
<dbReference type="Gene3D" id="3.40.630.30">
    <property type="match status" value="1"/>
</dbReference>
<reference evidence="4 5" key="1">
    <citation type="journal article" date="2006" name="J. Bacteriol.">
        <title>Comparative genomic evidence for a close relationship between the dimorphic prosthecate bacteria Hyphomonas neptunium and Caulobacter crescentus.</title>
        <authorList>
            <person name="Badger J.H."/>
            <person name="Hoover T.R."/>
            <person name="Brun Y.V."/>
            <person name="Weiner R.M."/>
            <person name="Laub M.T."/>
            <person name="Alexandre G."/>
            <person name="Mrazek J."/>
            <person name="Ren Q."/>
            <person name="Paulsen I.T."/>
            <person name="Nelson K.E."/>
            <person name="Khouri H.M."/>
            <person name="Radune D."/>
            <person name="Sosa J."/>
            <person name="Dodson R.J."/>
            <person name="Sullivan S.A."/>
            <person name="Rosovitz M.J."/>
            <person name="Madupu R."/>
            <person name="Brinkac L.M."/>
            <person name="Durkin A.S."/>
            <person name="Daugherty S.C."/>
            <person name="Kothari S.P."/>
            <person name="Giglio M.G."/>
            <person name="Zhou L."/>
            <person name="Haft D.H."/>
            <person name="Selengut J.D."/>
            <person name="Davidsen T.M."/>
            <person name="Yang Q."/>
            <person name="Zafar N."/>
            <person name="Ward N.L."/>
        </authorList>
    </citation>
    <scope>NUCLEOTIDE SEQUENCE [LARGE SCALE GENOMIC DNA]</scope>
    <source>
        <strain evidence="4 5">ATCC 15444</strain>
    </source>
</reference>
<dbReference type="GO" id="GO:0016747">
    <property type="term" value="F:acyltransferase activity, transferring groups other than amino-acyl groups"/>
    <property type="evidence" value="ECO:0007669"/>
    <property type="project" value="InterPro"/>
</dbReference>
<feature type="domain" description="N-acetyltransferase" evidence="3">
    <location>
        <begin position="44"/>
        <end position="183"/>
    </location>
</feature>
<evidence type="ECO:0000256" key="2">
    <source>
        <dbReference type="ARBA" id="ARBA00023315"/>
    </source>
</evidence>
<name>Q0BX57_HYPNA</name>
<proteinExistence type="predicted"/>
<dbReference type="InterPro" id="IPR016181">
    <property type="entry name" value="Acyl_CoA_acyltransferase"/>
</dbReference>
<dbReference type="KEGG" id="hne:HNE_3263"/>
<evidence type="ECO:0000313" key="5">
    <source>
        <dbReference type="Proteomes" id="UP000001959"/>
    </source>
</evidence>
<dbReference type="PANTHER" id="PTHR43877:SF1">
    <property type="entry name" value="ACETYLTRANSFERASE"/>
    <property type="match status" value="1"/>
</dbReference>
<sequence>MSDHDRRGSAWQLCAAVFYRAWRWTGAPRPLTLAAMYTHFGAGWMIRPLEAADIPECRDIFTDCLTDMPWRERHRGQHLALRRALETQPAWVAEEPNAGIIGFLTLQVPTDYVDHLFVDPDWRFCGVARGLLEVARQEAAGTLSLDVDSENLIARRAYEALGWQVVASTGGSGRARQMRLVGP</sequence>
<accession>Q0BX57</accession>
<dbReference type="SUPFAM" id="SSF55729">
    <property type="entry name" value="Acyl-CoA N-acyltransferases (Nat)"/>
    <property type="match status" value="1"/>
</dbReference>
<dbReference type="EMBL" id="CP000158">
    <property type="protein sequence ID" value="ABI77091.1"/>
    <property type="molecule type" value="Genomic_DNA"/>
</dbReference>
<dbReference type="eggNOG" id="COG0456">
    <property type="taxonomic scope" value="Bacteria"/>
</dbReference>
<protein>
    <submittedName>
        <fullName evidence="4">Acetyltransferase, GNAT family</fullName>
    </submittedName>
</protein>
<organism evidence="4 5">
    <name type="scientific">Hyphomonas neptunium (strain ATCC 15444)</name>
    <dbReference type="NCBI Taxonomy" id="228405"/>
    <lineage>
        <taxon>Bacteria</taxon>
        <taxon>Pseudomonadati</taxon>
        <taxon>Pseudomonadota</taxon>
        <taxon>Alphaproteobacteria</taxon>
        <taxon>Hyphomonadales</taxon>
        <taxon>Hyphomonadaceae</taxon>
        <taxon>Hyphomonas</taxon>
    </lineage>
</organism>
<dbReference type="InterPro" id="IPR050832">
    <property type="entry name" value="Bact_Acetyltransf"/>
</dbReference>
<dbReference type="InterPro" id="IPR000182">
    <property type="entry name" value="GNAT_dom"/>
</dbReference>
<gene>
    <name evidence="4" type="ordered locus">HNE_3263</name>
</gene>
<keyword evidence="2" id="KW-0012">Acyltransferase</keyword>
<dbReference type="CDD" id="cd04301">
    <property type="entry name" value="NAT_SF"/>
    <property type="match status" value="1"/>
</dbReference>
<keyword evidence="1 4" id="KW-0808">Transferase</keyword>